<feature type="signal peptide" evidence="2">
    <location>
        <begin position="1"/>
        <end position="22"/>
    </location>
</feature>
<dbReference type="EMBL" id="CP144753">
    <property type="protein sequence ID" value="WVZ92585.1"/>
    <property type="molecule type" value="Genomic_DNA"/>
</dbReference>
<protein>
    <submittedName>
        <fullName evidence="3">Uncharacterized protein</fullName>
    </submittedName>
</protein>
<sequence>MLFPRLLFSPALFPTFRAAAAARVPTMAEDSGAILRHISSLKDMLDKVNEEIEQNIQKTREIESEIVKHSETEKHYLEKESELMKEVSIAEFELNGLIQVAAAETDLLKMAEENFEFQKVAVSGIKKRLSDKMEKFINESKGFQANMLGSSNDNLVLLLKEKCSLEDESEILKMKINTIDSSSKEYIAEILEEVNTENSVLESELQYKISEYMDVLKDIKNLKILFSSIYLVMMKNTCKIATAILMTRSNATFFVSSVITIAFTGFFKEDNRNKEPNHYVYVFVCQET</sequence>
<gene>
    <name evidence="3" type="ORF">U9M48_038636</name>
</gene>
<name>A0AAQ3UM06_PASNO</name>
<dbReference type="Proteomes" id="UP001341281">
    <property type="component" value="Chromosome 09"/>
</dbReference>
<evidence type="ECO:0000256" key="2">
    <source>
        <dbReference type="SAM" id="SignalP"/>
    </source>
</evidence>
<proteinExistence type="predicted"/>
<evidence type="ECO:0000313" key="3">
    <source>
        <dbReference type="EMBL" id="WVZ92585.1"/>
    </source>
</evidence>
<reference evidence="3 4" key="1">
    <citation type="submission" date="2024-02" db="EMBL/GenBank/DDBJ databases">
        <title>High-quality chromosome-scale genome assembly of Pensacola bahiagrass (Paspalum notatum Flugge var. saurae).</title>
        <authorList>
            <person name="Vega J.M."/>
            <person name="Podio M."/>
            <person name="Orjuela J."/>
            <person name="Siena L.A."/>
            <person name="Pessino S.C."/>
            <person name="Combes M.C."/>
            <person name="Mariac C."/>
            <person name="Albertini E."/>
            <person name="Pupilli F."/>
            <person name="Ortiz J.P.A."/>
            <person name="Leblanc O."/>
        </authorList>
    </citation>
    <scope>NUCLEOTIDE SEQUENCE [LARGE SCALE GENOMIC DNA]</scope>
    <source>
        <strain evidence="3">R1</strain>
        <tissue evidence="3">Leaf</tissue>
    </source>
</reference>
<organism evidence="3 4">
    <name type="scientific">Paspalum notatum var. saurae</name>
    <dbReference type="NCBI Taxonomy" id="547442"/>
    <lineage>
        <taxon>Eukaryota</taxon>
        <taxon>Viridiplantae</taxon>
        <taxon>Streptophyta</taxon>
        <taxon>Embryophyta</taxon>
        <taxon>Tracheophyta</taxon>
        <taxon>Spermatophyta</taxon>
        <taxon>Magnoliopsida</taxon>
        <taxon>Liliopsida</taxon>
        <taxon>Poales</taxon>
        <taxon>Poaceae</taxon>
        <taxon>PACMAD clade</taxon>
        <taxon>Panicoideae</taxon>
        <taxon>Andropogonodae</taxon>
        <taxon>Paspaleae</taxon>
        <taxon>Paspalinae</taxon>
        <taxon>Paspalum</taxon>
    </lineage>
</organism>
<keyword evidence="4" id="KW-1185">Reference proteome</keyword>
<evidence type="ECO:0000313" key="4">
    <source>
        <dbReference type="Proteomes" id="UP001341281"/>
    </source>
</evidence>
<keyword evidence="1" id="KW-0175">Coiled coil</keyword>
<evidence type="ECO:0000256" key="1">
    <source>
        <dbReference type="SAM" id="Coils"/>
    </source>
</evidence>
<feature type="coiled-coil region" evidence="1">
    <location>
        <begin position="38"/>
        <end position="65"/>
    </location>
</feature>
<dbReference type="AlphaFoldDB" id="A0AAQ3UM06"/>
<keyword evidence="2" id="KW-0732">Signal</keyword>
<feature type="chain" id="PRO_5043050610" evidence="2">
    <location>
        <begin position="23"/>
        <end position="288"/>
    </location>
</feature>
<accession>A0AAQ3UM06</accession>